<dbReference type="Pfam" id="PF01835">
    <property type="entry name" value="MG2"/>
    <property type="match status" value="1"/>
</dbReference>
<evidence type="ECO:0000256" key="3">
    <source>
        <dbReference type="ARBA" id="ARBA00023180"/>
    </source>
</evidence>
<name>A0A915JB76_ROMCU</name>
<evidence type="ECO:0000256" key="2">
    <source>
        <dbReference type="ARBA" id="ARBA00022966"/>
    </source>
</evidence>
<feature type="domain" description="Alpha-2-macroglobulin bait region" evidence="8">
    <location>
        <begin position="489"/>
        <end position="624"/>
    </location>
</feature>
<dbReference type="SMART" id="SM01359">
    <property type="entry name" value="A2M_N_2"/>
    <property type="match status" value="1"/>
</dbReference>
<evidence type="ECO:0000256" key="6">
    <source>
        <dbReference type="ARBA" id="ARBA00078071"/>
    </source>
</evidence>
<proteinExistence type="predicted"/>
<dbReference type="GO" id="GO:0004866">
    <property type="term" value="F:endopeptidase inhibitor activity"/>
    <property type="evidence" value="ECO:0007669"/>
    <property type="project" value="InterPro"/>
</dbReference>
<dbReference type="Gene3D" id="6.20.50.160">
    <property type="match status" value="1"/>
</dbReference>
<protein>
    <recommendedName>
        <fullName evidence="6">TEP1-F</fullName>
    </recommendedName>
</protein>
<feature type="chain" id="PRO_5037988951" description="TEP1-F" evidence="7">
    <location>
        <begin position="34"/>
        <end position="763"/>
    </location>
</feature>
<dbReference type="PANTHER" id="PTHR11412:SF136">
    <property type="entry name" value="CD109 ANTIGEN"/>
    <property type="match status" value="1"/>
</dbReference>
<evidence type="ECO:0000313" key="10">
    <source>
        <dbReference type="WBParaSite" id="nRc.2.0.1.t23035-RA"/>
    </source>
</evidence>
<comment type="function">
    <text evidence="4">Binds covalently through a thioester bond to the pathogen surface resulting in pathogen clearance.</text>
</comment>
<evidence type="ECO:0000313" key="9">
    <source>
        <dbReference type="Proteomes" id="UP000887565"/>
    </source>
</evidence>
<reference evidence="10" key="1">
    <citation type="submission" date="2022-11" db="UniProtKB">
        <authorList>
            <consortium name="WormBaseParasite"/>
        </authorList>
    </citation>
    <scope>IDENTIFICATION</scope>
</reference>
<dbReference type="Pfam" id="PF17791">
    <property type="entry name" value="MG3"/>
    <property type="match status" value="1"/>
</dbReference>
<dbReference type="Gene3D" id="2.60.40.2950">
    <property type="match status" value="1"/>
</dbReference>
<dbReference type="Gene3D" id="2.60.40.1940">
    <property type="match status" value="1"/>
</dbReference>
<dbReference type="AlphaFoldDB" id="A0A915JB76"/>
<keyword evidence="1 7" id="KW-0732">Signal</keyword>
<evidence type="ECO:0000256" key="4">
    <source>
        <dbReference type="ARBA" id="ARBA00057615"/>
    </source>
</evidence>
<keyword evidence="3" id="KW-0325">Glycoprotein</keyword>
<keyword evidence="2" id="KW-0882">Thioester bond</keyword>
<evidence type="ECO:0000256" key="7">
    <source>
        <dbReference type="SAM" id="SignalP"/>
    </source>
</evidence>
<dbReference type="PANTHER" id="PTHR11412">
    <property type="entry name" value="MACROGLOBULIN / COMPLEMENT"/>
    <property type="match status" value="1"/>
</dbReference>
<dbReference type="WBParaSite" id="nRc.2.0.1.t23035-RA">
    <property type="protein sequence ID" value="nRc.2.0.1.t23035-RA"/>
    <property type="gene ID" value="nRc.2.0.1.g23035"/>
</dbReference>
<dbReference type="InterPro" id="IPR050473">
    <property type="entry name" value="A2M/Complement_sys"/>
</dbReference>
<evidence type="ECO:0000256" key="5">
    <source>
        <dbReference type="ARBA" id="ARBA00063781"/>
    </source>
</evidence>
<dbReference type="InterPro" id="IPR002890">
    <property type="entry name" value="MG2"/>
</dbReference>
<sequence length="763" mass="84447">MKQAPAFNMLPNINLLLFYAIALFPLSINNVVSQSTTTTVSSTLYRGTYLIVAPKTVRPGLPYAISVNILQNAAPVTLTMKIVDSDNKSYAQKVQEDLKAGSPVTVKIDKVPNTLSSGVSYNLYVKGESSGNTLFEQSNYLYFNDKSFSTFIQTDKAIYKPGSTIHIRIVAVYPDLKPYKGAANIKITDPNRNVVQQFSNATIDKGVIGKKDSLSLSLVEEPPLGDWTISCDIDGTKTEKQFTVDKYVLPKFDVTVKPPPYLITTDDLMVTVSSKYTYGKGVEGSATLYIQRPYYFGDDRQRMITRTQDLDKNGDSIFKITNSALNEVQLMDPYGGSLKMVATVTEKLTGTQRNGTADVTIYRQKYKLTVSKPSETYLPGLDYAVSIALTTQDDKPSSVPNDKTIVNITTTYTFPYAPPPPNTTNWVSIRERVDNLLLPLNNDGTLTYVAKTSPGSNNLRLDVRYGPESDPITTSLYVDASKSPSQSYLQVTTDKTSVKAGETVTFNINTTFDLPTLTVQVMTRGYMVFIKNVNVKNRAAQVKIPTTAEMAPKARLIVYGVRPDNKEIVVSAMDLKVDGLLQNKVSISVDPTRTEPGKNVTFTINASPTSYIGLLSVDQSVLLLKSGNDITKSQVESDIAQYDTTGYSGRWWGPFNRQKRMICWGCGWWGIGGKDAATIFEKILLFQDFYVENSGVIVMTDAYLYREPIPIEEIALQSQESPSIIALAANRVDNGGDGLTMASSRIRTKFPELWIWMDDLLNK</sequence>
<accession>A0A915JB76</accession>
<evidence type="ECO:0000259" key="8">
    <source>
        <dbReference type="SMART" id="SM01359"/>
    </source>
</evidence>
<dbReference type="InterPro" id="IPR011625">
    <property type="entry name" value="A2M_N_BRD"/>
</dbReference>
<evidence type="ECO:0000256" key="1">
    <source>
        <dbReference type="ARBA" id="ARBA00022729"/>
    </source>
</evidence>
<keyword evidence="9" id="KW-1185">Reference proteome</keyword>
<dbReference type="FunFam" id="2.60.40.1930:FF:000001">
    <property type="entry name" value="CD109 isoform 3"/>
    <property type="match status" value="1"/>
</dbReference>
<feature type="signal peptide" evidence="7">
    <location>
        <begin position="1"/>
        <end position="33"/>
    </location>
</feature>
<comment type="subunit">
    <text evidence="5">Heterodimer of a TEP1-N chain and an TEP1-C chain non-covalently linked. Forms a complex composed of TEP1-N and TEP1-C heterodimer, LRIM1 and APL1C; the interaction stabilizes TEP1-N and TEP1-C heterodimer, prevents its binding to tissues while circulating in the hemolymph and protects the thioester bond from hydrolysis. Mature TEP1 and to a lesser extent full-length TEP1 interact with SPCLIP1; the interaction is induced by microbial infection.</text>
</comment>
<dbReference type="Gene3D" id="2.60.40.1930">
    <property type="match status" value="2"/>
</dbReference>
<dbReference type="InterPro" id="IPR041555">
    <property type="entry name" value="MG3"/>
</dbReference>
<dbReference type="Proteomes" id="UP000887565">
    <property type="component" value="Unplaced"/>
</dbReference>
<dbReference type="Pfam" id="PF07703">
    <property type="entry name" value="A2M_BRD"/>
    <property type="match status" value="1"/>
</dbReference>
<organism evidence="9 10">
    <name type="scientific">Romanomermis culicivorax</name>
    <name type="common">Nematode worm</name>
    <dbReference type="NCBI Taxonomy" id="13658"/>
    <lineage>
        <taxon>Eukaryota</taxon>
        <taxon>Metazoa</taxon>
        <taxon>Ecdysozoa</taxon>
        <taxon>Nematoda</taxon>
        <taxon>Enoplea</taxon>
        <taxon>Dorylaimia</taxon>
        <taxon>Mermithida</taxon>
        <taxon>Mermithoidea</taxon>
        <taxon>Mermithidae</taxon>
        <taxon>Romanomermis</taxon>
    </lineage>
</organism>
<dbReference type="OMA" id="VTTYYNY"/>